<dbReference type="PRINTS" id="PR00960">
    <property type="entry name" value="LMBPPROTEIN"/>
</dbReference>
<evidence type="ECO:0000313" key="9">
    <source>
        <dbReference type="EMBL" id="MBC2604222.1"/>
    </source>
</evidence>
<comment type="similarity">
    <text evidence="5">Belongs to the GHMP kinase family.</text>
</comment>
<evidence type="ECO:0000256" key="1">
    <source>
        <dbReference type="ARBA" id="ARBA00022679"/>
    </source>
</evidence>
<evidence type="ECO:0000256" key="3">
    <source>
        <dbReference type="ARBA" id="ARBA00022777"/>
    </source>
</evidence>
<dbReference type="InterPro" id="IPR006204">
    <property type="entry name" value="GHMP_kinase_N_dom"/>
</dbReference>
<feature type="domain" description="GHMP kinase C-terminal" evidence="8">
    <location>
        <begin position="850"/>
        <end position="931"/>
    </location>
</feature>
<evidence type="ECO:0000259" key="8">
    <source>
        <dbReference type="Pfam" id="PF08544"/>
    </source>
</evidence>
<evidence type="ECO:0000259" key="7">
    <source>
        <dbReference type="Pfam" id="PF07959"/>
    </source>
</evidence>
<dbReference type="Pfam" id="PF00288">
    <property type="entry name" value="GHMP_kinases_N"/>
    <property type="match status" value="1"/>
</dbReference>
<dbReference type="Proteomes" id="UP000525652">
    <property type="component" value="Unassembled WGS sequence"/>
</dbReference>
<dbReference type="InterPro" id="IPR020568">
    <property type="entry name" value="Ribosomal_Su5_D2-typ_SF"/>
</dbReference>
<dbReference type="Pfam" id="PF08544">
    <property type="entry name" value="GHMP_kinases_C"/>
    <property type="match status" value="1"/>
</dbReference>
<keyword evidence="2" id="KW-0547">Nucleotide-binding</keyword>
<dbReference type="Gene3D" id="3.30.230.120">
    <property type="match status" value="1"/>
</dbReference>
<keyword evidence="3 9" id="KW-0418">Kinase</keyword>
<dbReference type="SUPFAM" id="SSF55060">
    <property type="entry name" value="GHMP Kinase, C-terminal domain"/>
    <property type="match status" value="1"/>
</dbReference>
<accession>A0A7X1E7Y2</accession>
<dbReference type="GO" id="GO:0016779">
    <property type="term" value="F:nucleotidyltransferase activity"/>
    <property type="evidence" value="ECO:0007669"/>
    <property type="project" value="UniProtKB-KW"/>
</dbReference>
<dbReference type="InterPro" id="IPR013750">
    <property type="entry name" value="GHMP_kinase_C_dom"/>
</dbReference>
<proteinExistence type="inferred from homology"/>
<keyword evidence="9" id="KW-0548">Nucleotidyltransferase</keyword>
<gene>
    <name evidence="9" type="primary">fkp</name>
    <name evidence="9" type="ORF">H5P30_20775</name>
</gene>
<dbReference type="NCBIfam" id="NF009948">
    <property type="entry name" value="PRK13412.1"/>
    <property type="match status" value="1"/>
</dbReference>
<name>A0A7X1E7Y2_9BACT</name>
<sequence>MKTLLSVPPALSRVASSLIPATFGDCFVTHDPEGAKLGSGGGTAHLLREAWRADGESQSFAEWLQRDDRVLVHAGGQSRRLPAYAALGKALLPVPVFRWCAGQRLDQTLGELQLPLLQKILEAAGAQSHTLIASGDVLIWNDRPLPEIPDADVVCVGLWDSPETAAGHGVFFTPRAHPEQFDFMLQKPDPSRVAELSSTHLFLLDIGIWLLSDRAVEVLMRKSGWNPQTGDDGELSEYDLYGEFGLGLGENPTVEDPELAELTCAVLPLSEAEFHHFGTNRDLIGSSLALQNRVNDQRRIFSPLIKPHPSIFIQNAEVACSLGSENQEVWIENSSIPDTWKLSKQHVITGIPENDWIVKLSEGTCLDVVPIGGECFAVRVYGFHDRFRGDLNLDSTTWMGKPAADWFRRRRLPIPEGDDLQKVPLFPVLRREEMNGKFMRWIVEEEPREDPGFARLYRDAEKLSAEELANRCAMERVDQDRKRRLVESLPVLARHAGRSVFYQSDLYRAAELAAPSDVVFDEVSPAASENLYACVRSRMFHSALERMRGGDGSEQEAEAFRAMRNAIVDPYRRTAPVPRNSVLSDQVIWARSPVRLDLAGGWTDTPPYCFLNGGRVVNLSVELNGQPPVQIFARTSDRPGISLRSIDLGSEVSLRSYEDIGAYAEIGSDFAIPRAALALCGFHPDFQSGTGYPSLDAQLEEFGGGLEITLLCAIPKGSGLGTSSVLSSALLACLSELAGYGWDSVAIGNRVLALEQMLTSGGGWQDQYGGAVRGLKMLETGPGLDQTPDIRWLPGHLFTDPQFQGCRLLYYTGVTRVAHNVLSEIVRGMFLNRQEHLRCLEDLSDHALRMYECLQKGDFERMGRLVDRTWELNQRLDSGTCTPVIQKILEPLNDWLLGKKLLGAGGGGYLLMFAKDEAAALRIRRHLQENPPNARARFVDFSLSETGLQVTRS</sequence>
<dbReference type="AlphaFoldDB" id="A0A7X1E7Y2"/>
<dbReference type="PANTHER" id="PTHR32463">
    <property type="entry name" value="L-FUCOSE KINASE"/>
    <property type="match status" value="1"/>
</dbReference>
<dbReference type="GO" id="GO:0050201">
    <property type="term" value="F:fucokinase activity"/>
    <property type="evidence" value="ECO:0007669"/>
    <property type="project" value="TreeGrafter"/>
</dbReference>
<keyword evidence="1 9" id="KW-0808">Transferase</keyword>
<dbReference type="InterPro" id="IPR012887">
    <property type="entry name" value="GDP_fucose_pyrophosphorylase"/>
</dbReference>
<evidence type="ECO:0000313" key="10">
    <source>
        <dbReference type="Proteomes" id="UP000525652"/>
    </source>
</evidence>
<protein>
    <submittedName>
        <fullName evidence="9">Bifunctional fucokinase/L-fucose-1-P-guanylyltransferase</fullName>
    </submittedName>
</protein>
<dbReference type="PANTHER" id="PTHR32463:SF0">
    <property type="entry name" value="L-FUCOSE KINASE"/>
    <property type="match status" value="1"/>
</dbReference>
<organism evidence="9 10">
    <name type="scientific">Puniceicoccus vermicola</name>
    <dbReference type="NCBI Taxonomy" id="388746"/>
    <lineage>
        <taxon>Bacteria</taxon>
        <taxon>Pseudomonadati</taxon>
        <taxon>Verrucomicrobiota</taxon>
        <taxon>Opitutia</taxon>
        <taxon>Puniceicoccales</taxon>
        <taxon>Puniceicoccaceae</taxon>
        <taxon>Puniceicoccus</taxon>
    </lineage>
</organism>
<reference evidence="9 10" key="1">
    <citation type="submission" date="2020-07" db="EMBL/GenBank/DDBJ databases">
        <authorList>
            <person name="Feng X."/>
        </authorList>
    </citation>
    <scope>NUCLEOTIDE SEQUENCE [LARGE SCALE GENOMIC DNA]</scope>
    <source>
        <strain evidence="9 10">JCM14086</strain>
    </source>
</reference>
<dbReference type="InterPro" id="IPR052203">
    <property type="entry name" value="GHMP_Kinase-Related"/>
</dbReference>
<feature type="domain" description="GHMP kinase N-terminal" evidence="6">
    <location>
        <begin position="699"/>
        <end position="768"/>
    </location>
</feature>
<dbReference type="GO" id="GO:0042352">
    <property type="term" value="P:GDP-L-fucose salvage"/>
    <property type="evidence" value="ECO:0007669"/>
    <property type="project" value="TreeGrafter"/>
</dbReference>
<evidence type="ECO:0000256" key="5">
    <source>
        <dbReference type="ARBA" id="ARBA00038121"/>
    </source>
</evidence>
<dbReference type="InterPro" id="IPR036554">
    <property type="entry name" value="GHMP_kinase_C_sf"/>
</dbReference>
<evidence type="ECO:0000259" key="6">
    <source>
        <dbReference type="Pfam" id="PF00288"/>
    </source>
</evidence>
<dbReference type="RefSeq" id="WP_185694832.1">
    <property type="nucleotide sequence ID" value="NZ_JACHVA010000139.1"/>
</dbReference>
<dbReference type="EMBL" id="JACHVA010000139">
    <property type="protein sequence ID" value="MBC2604222.1"/>
    <property type="molecule type" value="Genomic_DNA"/>
</dbReference>
<keyword evidence="4" id="KW-0067">ATP-binding</keyword>
<comment type="caution">
    <text evidence="9">The sequence shown here is derived from an EMBL/GenBank/DDBJ whole genome shotgun (WGS) entry which is preliminary data.</text>
</comment>
<evidence type="ECO:0000256" key="4">
    <source>
        <dbReference type="ARBA" id="ARBA00022840"/>
    </source>
</evidence>
<keyword evidence="10" id="KW-1185">Reference proteome</keyword>
<evidence type="ECO:0000256" key="2">
    <source>
        <dbReference type="ARBA" id="ARBA00022741"/>
    </source>
</evidence>
<feature type="domain" description="GDP-fucose pyrophosphorylase" evidence="7">
    <location>
        <begin position="70"/>
        <end position="221"/>
    </location>
</feature>
<dbReference type="SUPFAM" id="SSF54211">
    <property type="entry name" value="Ribosomal protein S5 domain 2-like"/>
    <property type="match status" value="1"/>
</dbReference>
<dbReference type="Pfam" id="PF07959">
    <property type="entry name" value="Fucose_pyrophosphorylase"/>
    <property type="match status" value="1"/>
</dbReference>
<dbReference type="GO" id="GO:0005524">
    <property type="term" value="F:ATP binding"/>
    <property type="evidence" value="ECO:0007669"/>
    <property type="project" value="UniProtKB-KW"/>
</dbReference>
<dbReference type="InterPro" id="IPR001174">
    <property type="entry name" value="HddA/FKP"/>
</dbReference>